<gene>
    <name evidence="2" type="ORF">HRbin22_02625</name>
</gene>
<dbReference type="Proteomes" id="UP000236642">
    <property type="component" value="Unassembled WGS sequence"/>
</dbReference>
<evidence type="ECO:0000256" key="1">
    <source>
        <dbReference type="SAM" id="MobiDB-lite"/>
    </source>
</evidence>
<accession>A0A2H5YAB0</accession>
<dbReference type="AlphaFoldDB" id="A0A2H5YAB0"/>
<feature type="compositionally biased region" description="Pro residues" evidence="1">
    <location>
        <begin position="277"/>
        <end position="295"/>
    </location>
</feature>
<name>A0A2H5YAB0_9CHLR</name>
<comment type="caution">
    <text evidence="2">The sequence shown here is derived from an EMBL/GenBank/DDBJ whole genome shotgun (WGS) entry which is preliminary data.</text>
</comment>
<feature type="region of interest" description="Disordered" evidence="1">
    <location>
        <begin position="256"/>
        <end position="295"/>
    </location>
</feature>
<evidence type="ECO:0000313" key="2">
    <source>
        <dbReference type="EMBL" id="GBD10353.1"/>
    </source>
</evidence>
<protein>
    <submittedName>
        <fullName evidence="2">Uncharacterized protein</fullName>
    </submittedName>
</protein>
<dbReference type="EMBL" id="BEHY01000173">
    <property type="protein sequence ID" value="GBD10353.1"/>
    <property type="molecule type" value="Genomic_DNA"/>
</dbReference>
<feature type="region of interest" description="Disordered" evidence="1">
    <location>
        <begin position="218"/>
        <end position="240"/>
    </location>
</feature>
<feature type="compositionally biased region" description="Basic and acidic residues" evidence="1">
    <location>
        <begin position="258"/>
        <end position="267"/>
    </location>
</feature>
<evidence type="ECO:0000313" key="3">
    <source>
        <dbReference type="Proteomes" id="UP000236642"/>
    </source>
</evidence>
<sequence>MECLALAGDHPFLHQIDDPIREQLGVNPQVFVVRQGTKHGIRDRPDPGLQGGAIRDHGGDVFRDAPGDFRLLGHVDLRKRIRYGHDGGEPGDVDEAIAQGSGHVFIHLGDHDAGGMGRRLGDPHLHPEGAEPMLIRGRDLDQGGIQGKAAAAEQARDLRKEAWGEIRAAFLDRPPDVITDKKGIHTDVPLHPGGDVIRRAHREDLHDLHVLQVGGVFHQGRQQPLGNTTVPGEEDPHPESDVAADRLLSGHQLFPVDLHPRHPRPPEARIFIDGPRLPVPEHGPAPDGPPGPPGC</sequence>
<organism evidence="2 3">
    <name type="scientific">Candidatus Thermoflexus japonica</name>
    <dbReference type="NCBI Taxonomy" id="2035417"/>
    <lineage>
        <taxon>Bacteria</taxon>
        <taxon>Bacillati</taxon>
        <taxon>Chloroflexota</taxon>
        <taxon>Thermoflexia</taxon>
        <taxon>Thermoflexales</taxon>
        <taxon>Thermoflexaceae</taxon>
        <taxon>Thermoflexus</taxon>
    </lineage>
</organism>
<reference evidence="3" key="1">
    <citation type="submission" date="2017-09" db="EMBL/GenBank/DDBJ databases">
        <title>Metaegenomics of thermophilic ammonia-oxidizing enrichment culture.</title>
        <authorList>
            <person name="Kato S."/>
            <person name="Suzuki K."/>
        </authorList>
    </citation>
    <scope>NUCLEOTIDE SEQUENCE [LARGE SCALE GENOMIC DNA]</scope>
</reference>
<proteinExistence type="predicted"/>
<feature type="compositionally biased region" description="Polar residues" evidence="1">
    <location>
        <begin position="220"/>
        <end position="230"/>
    </location>
</feature>